<keyword evidence="1" id="KW-0677">Repeat</keyword>
<dbReference type="AlphaFoldDB" id="A0AAW2HYE0"/>
<evidence type="ECO:0000313" key="4">
    <source>
        <dbReference type="EMBL" id="KAL0274874.1"/>
    </source>
</evidence>
<dbReference type="GO" id="GO:0005509">
    <property type="term" value="F:calcium ion binding"/>
    <property type="evidence" value="ECO:0007669"/>
    <property type="project" value="TreeGrafter"/>
</dbReference>
<dbReference type="InterPro" id="IPR035892">
    <property type="entry name" value="C2_domain_sf"/>
</dbReference>
<dbReference type="Gene3D" id="2.60.40.150">
    <property type="entry name" value="C2 domain"/>
    <property type="match status" value="2"/>
</dbReference>
<dbReference type="CDD" id="cd08390">
    <property type="entry name" value="C2A_Synaptotagmin-15-17"/>
    <property type="match status" value="1"/>
</dbReference>
<dbReference type="PRINTS" id="PR00399">
    <property type="entry name" value="SYNAPTOTAGMN"/>
</dbReference>
<protein>
    <recommendedName>
        <fullName evidence="3">C2 domain-containing protein</fullName>
    </recommendedName>
</protein>
<dbReference type="EMBL" id="JARGDH010000002">
    <property type="protein sequence ID" value="KAL0274874.1"/>
    <property type="molecule type" value="Genomic_DNA"/>
</dbReference>
<feature type="transmembrane region" description="Helical" evidence="2">
    <location>
        <begin position="45"/>
        <end position="72"/>
    </location>
</feature>
<dbReference type="GO" id="GO:0000149">
    <property type="term" value="F:SNARE binding"/>
    <property type="evidence" value="ECO:0007669"/>
    <property type="project" value="TreeGrafter"/>
</dbReference>
<dbReference type="InterPro" id="IPR047897">
    <property type="entry name" value="Synaptotagmin-15/17_C2A"/>
</dbReference>
<dbReference type="GO" id="GO:0001786">
    <property type="term" value="F:phosphatidylserine binding"/>
    <property type="evidence" value="ECO:0007669"/>
    <property type="project" value="TreeGrafter"/>
</dbReference>
<evidence type="ECO:0000259" key="3">
    <source>
        <dbReference type="PROSITE" id="PS50004"/>
    </source>
</evidence>
<dbReference type="InterPro" id="IPR001565">
    <property type="entry name" value="Synaptotagmin"/>
</dbReference>
<evidence type="ECO:0000256" key="2">
    <source>
        <dbReference type="SAM" id="Phobius"/>
    </source>
</evidence>
<gene>
    <name evidence="4" type="ORF">PYX00_002901</name>
</gene>
<dbReference type="SUPFAM" id="SSF49562">
    <property type="entry name" value="C2 domain (Calcium/lipid-binding domain, CaLB)"/>
    <property type="match status" value="2"/>
</dbReference>
<accession>A0AAW2HYE0</accession>
<evidence type="ECO:0000256" key="1">
    <source>
        <dbReference type="ARBA" id="ARBA00022737"/>
    </source>
</evidence>
<dbReference type="SMART" id="SM00239">
    <property type="entry name" value="C2"/>
    <property type="match status" value="2"/>
</dbReference>
<organism evidence="4">
    <name type="scientific">Menopon gallinae</name>
    <name type="common">poultry shaft louse</name>
    <dbReference type="NCBI Taxonomy" id="328185"/>
    <lineage>
        <taxon>Eukaryota</taxon>
        <taxon>Metazoa</taxon>
        <taxon>Ecdysozoa</taxon>
        <taxon>Arthropoda</taxon>
        <taxon>Hexapoda</taxon>
        <taxon>Insecta</taxon>
        <taxon>Pterygota</taxon>
        <taxon>Neoptera</taxon>
        <taxon>Paraneoptera</taxon>
        <taxon>Psocodea</taxon>
        <taxon>Troctomorpha</taxon>
        <taxon>Phthiraptera</taxon>
        <taxon>Amblycera</taxon>
        <taxon>Menoponidae</taxon>
        <taxon>Menopon</taxon>
    </lineage>
</organism>
<dbReference type="GO" id="GO:0030276">
    <property type="term" value="F:clathrin binding"/>
    <property type="evidence" value="ECO:0007669"/>
    <property type="project" value="TreeGrafter"/>
</dbReference>
<dbReference type="PANTHER" id="PTHR10024">
    <property type="entry name" value="SYNAPTOTAGMIN"/>
    <property type="match status" value="1"/>
</dbReference>
<dbReference type="PANTHER" id="PTHR10024:SF234">
    <property type="entry name" value="SYNAPTOTAGMIN-15-RELATED"/>
    <property type="match status" value="1"/>
</dbReference>
<dbReference type="PROSITE" id="PS50004">
    <property type="entry name" value="C2"/>
    <property type="match status" value="2"/>
</dbReference>
<dbReference type="GO" id="GO:0005886">
    <property type="term" value="C:plasma membrane"/>
    <property type="evidence" value="ECO:0007669"/>
    <property type="project" value="TreeGrafter"/>
</dbReference>
<dbReference type="FunFam" id="2.60.40.150:FF:000237">
    <property type="entry name" value="Synaptotagmin 15"/>
    <property type="match status" value="1"/>
</dbReference>
<name>A0AAW2HYE0_9NEOP</name>
<dbReference type="GO" id="GO:0017156">
    <property type="term" value="P:calcium-ion regulated exocytosis"/>
    <property type="evidence" value="ECO:0007669"/>
    <property type="project" value="TreeGrafter"/>
</dbReference>
<dbReference type="GO" id="GO:0005544">
    <property type="term" value="F:calcium-dependent phospholipid binding"/>
    <property type="evidence" value="ECO:0007669"/>
    <property type="project" value="TreeGrafter"/>
</dbReference>
<dbReference type="GO" id="GO:0070382">
    <property type="term" value="C:exocytic vesicle"/>
    <property type="evidence" value="ECO:0007669"/>
    <property type="project" value="TreeGrafter"/>
</dbReference>
<proteinExistence type="predicted"/>
<feature type="domain" description="C2" evidence="3">
    <location>
        <begin position="179"/>
        <end position="300"/>
    </location>
</feature>
<dbReference type="InterPro" id="IPR000008">
    <property type="entry name" value="C2_dom"/>
</dbReference>
<feature type="domain" description="C2" evidence="3">
    <location>
        <begin position="314"/>
        <end position="435"/>
    </location>
</feature>
<keyword evidence="2" id="KW-1133">Transmembrane helix</keyword>
<dbReference type="Pfam" id="PF00168">
    <property type="entry name" value="C2"/>
    <property type="match status" value="2"/>
</dbReference>
<sequence length="453" mass="50841">MDVRENKNNQKPWFMNTVWQQMVSRPPSGSGNVTSKPNEVSNTQLYGLILPVAAAGASLLVLFIIIITMCILKRKKAVVGDVNGPSIVVYPSNQGSSPQFLTKDILFSLPPLRHSNSLDDLGAGGNDSDLDTDSLVPSTKPHSQRSNSFSCYGLGIIDPALYKNCSSELEEELQFPEGHLGRLWFSVRYESATEKLLVSILKAKNLPSRTVGTVNSCDPFIRLHLIPDERRYLQSKMKKKTCNPFFDETFIFQIAAKQLHDHILKLTVIDSGRSKLRGVIGQVSLPLRDFVNEPEQQLFKMDLEKEAQESFNSDLGEVLISLLYNETLNRLSVTVIEAKRLKLKDGDKQETYVKVTLNQNYRPVKVKKTASVKGRVDPNFSECFNFRVTPESTDVSNLSFQVYQTTSGYGRDKLIGKFVLGSYMFARGKANTHWTSAFSNPKEAFQQWHSLSA</sequence>
<keyword evidence="2" id="KW-0472">Membrane</keyword>
<keyword evidence="2" id="KW-0812">Transmembrane</keyword>
<reference evidence="4" key="1">
    <citation type="journal article" date="2024" name="Gigascience">
        <title>Chromosome-level genome of the poultry shaft louse Menopon gallinae provides insight into the host-switching and adaptive evolution of parasitic lice.</title>
        <authorList>
            <person name="Xu Y."/>
            <person name="Ma L."/>
            <person name="Liu S."/>
            <person name="Liang Y."/>
            <person name="Liu Q."/>
            <person name="He Z."/>
            <person name="Tian L."/>
            <person name="Duan Y."/>
            <person name="Cai W."/>
            <person name="Li H."/>
            <person name="Song F."/>
        </authorList>
    </citation>
    <scope>NUCLEOTIDE SEQUENCE</scope>
    <source>
        <strain evidence="4">Cailab_2023a</strain>
    </source>
</reference>
<comment type="caution">
    <text evidence="4">The sequence shown here is derived from an EMBL/GenBank/DDBJ whole genome shotgun (WGS) entry which is preliminary data.</text>
</comment>